<dbReference type="EMBL" id="JAWIIJ010000019">
    <property type="protein sequence ID" value="MDV2080805.1"/>
    <property type="molecule type" value="Genomic_DNA"/>
</dbReference>
<keyword evidence="1" id="KW-0378">Hydrolase</keyword>
<accession>A0ABU3W2P6</accession>
<name>A0ABU3W2P6_9GAMM</name>
<dbReference type="InterPro" id="IPR007581">
    <property type="entry name" value="Endonuclease-V"/>
</dbReference>
<dbReference type="Pfam" id="PF04493">
    <property type="entry name" value="Endonuclease_5"/>
    <property type="match status" value="1"/>
</dbReference>
<reference evidence="1 2" key="1">
    <citation type="submission" date="2023-10" db="EMBL/GenBank/DDBJ databases">
        <title>Characteristics and mechanism of a salt-tolerant marine origin heterotrophic nitrifying- aerobic denitrifying bacteria Marinobacter xestospongiae HN1.</title>
        <authorList>
            <person name="Qi R."/>
        </authorList>
    </citation>
    <scope>NUCLEOTIDE SEQUENCE [LARGE SCALE GENOMIC DNA]</scope>
    <source>
        <strain evidence="1 2">HN1</strain>
    </source>
</reference>
<dbReference type="Proteomes" id="UP001269819">
    <property type="component" value="Unassembled WGS sequence"/>
</dbReference>
<evidence type="ECO:0000313" key="1">
    <source>
        <dbReference type="EMBL" id="MDV2080805.1"/>
    </source>
</evidence>
<dbReference type="GO" id="GO:0004519">
    <property type="term" value="F:endonuclease activity"/>
    <property type="evidence" value="ECO:0007669"/>
    <property type="project" value="UniProtKB-KW"/>
</dbReference>
<dbReference type="Gene3D" id="3.30.2170.10">
    <property type="entry name" value="archaeoglobus fulgidus dsm 4304 superfamily"/>
    <property type="match status" value="1"/>
</dbReference>
<proteinExistence type="predicted"/>
<keyword evidence="1" id="KW-0540">Nuclease</keyword>
<evidence type="ECO:0000313" key="2">
    <source>
        <dbReference type="Proteomes" id="UP001269819"/>
    </source>
</evidence>
<organism evidence="1 2">
    <name type="scientific">Marinobacter xestospongiae</name>
    <dbReference type="NCBI Taxonomy" id="994319"/>
    <lineage>
        <taxon>Bacteria</taxon>
        <taxon>Pseudomonadati</taxon>
        <taxon>Pseudomonadota</taxon>
        <taxon>Gammaproteobacteria</taxon>
        <taxon>Pseudomonadales</taxon>
        <taxon>Marinobacteraceae</taxon>
        <taxon>Marinobacter</taxon>
    </lineage>
</organism>
<gene>
    <name evidence="1" type="ORF">RYS15_19130</name>
</gene>
<protein>
    <submittedName>
        <fullName evidence="1">Endonuclease V</fullName>
    </submittedName>
</protein>
<keyword evidence="1" id="KW-0255">Endonuclease</keyword>
<comment type="caution">
    <text evidence="1">The sequence shown here is derived from an EMBL/GenBank/DDBJ whole genome shotgun (WGS) entry which is preliminary data.</text>
</comment>
<keyword evidence="2" id="KW-1185">Reference proteome</keyword>
<sequence>MILAVDVDYRGTTASVAGIAFQHWQDSEATGIYQSQVDNIADYVPGSFYKRELPCILTLLREHDLKPDVIMIDGYVYLDGKHQPGLGKHLYDALDGRTIIIGVAKKPFRDIGDDFALYRGNSNTPLYVTAEGIRQNDAYQAVQQMHGKYRNPTLLKQADRVCRRTELAD</sequence>